<keyword evidence="4 5" id="KW-0720">Serine protease</keyword>
<keyword evidence="3 5" id="KW-0378">Hydrolase</keyword>
<evidence type="ECO:0000259" key="8">
    <source>
        <dbReference type="PROSITE" id="PS50106"/>
    </source>
</evidence>
<evidence type="ECO:0000313" key="10">
    <source>
        <dbReference type="Proteomes" id="UP001168380"/>
    </source>
</evidence>
<dbReference type="NCBIfam" id="TIGR00225">
    <property type="entry name" value="prc"/>
    <property type="match status" value="1"/>
</dbReference>
<accession>A0ABT8TDW8</accession>
<sequence>MRFALLFAHIAALACLISFQAVAETDPAQELPDVEGAQGLLPLEDLRTFTRVYDHIRSSYVEELSDSELLEYAIKGMMAELDPHSAYLDAESFEDLQVNTSGEFGGLGIEVGMENGFVKVVSPIDDTPAQKAGIEAGDLIIRLGDQPVKGMTLNEAVTIMRGPKGSDLTLTIVREGIDQPFDVVVTRDIIKVRSVRTKMLDDDYLYLRIATFQVNTGRDLREKLEDTLSERPNIKGVILDLRNNPGGVLQASVDVADTFLDGGLVVYTEGRIDSSHSRYNANPGDSTAGLPLVVLINDGSASASEIVAGALQDQKRAVIMGTRSFGKGSVQTVVPITERRAIKLTTARYYTPGGRSIQAQGIEPDVIVERAKVTAVKPALRTTEADLAGHLNNGNGGEEMGSKARKERRSDSAALLTNDNQLHEALNLLKGLSIFRQQHLAEATTETLGEP</sequence>
<feature type="region of interest" description="Disordered" evidence="6">
    <location>
        <begin position="387"/>
        <end position="411"/>
    </location>
</feature>
<dbReference type="Gene3D" id="2.30.42.10">
    <property type="match status" value="1"/>
</dbReference>
<proteinExistence type="inferred from homology"/>
<evidence type="ECO:0000256" key="3">
    <source>
        <dbReference type="ARBA" id="ARBA00022801"/>
    </source>
</evidence>
<dbReference type="InterPro" id="IPR001478">
    <property type="entry name" value="PDZ"/>
</dbReference>
<protein>
    <submittedName>
        <fullName evidence="9">S41 family peptidase</fullName>
    </submittedName>
</protein>
<feature type="compositionally biased region" description="Basic and acidic residues" evidence="6">
    <location>
        <begin position="400"/>
        <end position="411"/>
    </location>
</feature>
<dbReference type="Pfam" id="PF13180">
    <property type="entry name" value="PDZ_2"/>
    <property type="match status" value="1"/>
</dbReference>
<comment type="caution">
    <text evidence="9">The sequence shown here is derived from an EMBL/GenBank/DDBJ whole genome shotgun (WGS) entry which is preliminary data.</text>
</comment>
<dbReference type="CDD" id="cd06782">
    <property type="entry name" value="cpPDZ_CPP-like"/>
    <property type="match status" value="1"/>
</dbReference>
<dbReference type="Pfam" id="PF22694">
    <property type="entry name" value="CtpB_N-like"/>
    <property type="match status" value="1"/>
</dbReference>
<dbReference type="Pfam" id="PF03572">
    <property type="entry name" value="Peptidase_S41"/>
    <property type="match status" value="1"/>
</dbReference>
<keyword evidence="7" id="KW-0732">Signal</keyword>
<evidence type="ECO:0000313" key="9">
    <source>
        <dbReference type="EMBL" id="MDO3381313.1"/>
    </source>
</evidence>
<dbReference type="SMART" id="SM00228">
    <property type="entry name" value="PDZ"/>
    <property type="match status" value="1"/>
</dbReference>
<organism evidence="9 10">
    <name type="scientific">Gilvimarinus algae</name>
    <dbReference type="NCBI Taxonomy" id="3058037"/>
    <lineage>
        <taxon>Bacteria</taxon>
        <taxon>Pseudomonadati</taxon>
        <taxon>Pseudomonadota</taxon>
        <taxon>Gammaproteobacteria</taxon>
        <taxon>Cellvibrionales</taxon>
        <taxon>Cellvibrionaceae</taxon>
        <taxon>Gilvimarinus</taxon>
    </lineage>
</organism>
<dbReference type="SUPFAM" id="SSF52096">
    <property type="entry name" value="ClpP/crotonase"/>
    <property type="match status" value="1"/>
</dbReference>
<evidence type="ECO:0000256" key="5">
    <source>
        <dbReference type="RuleBase" id="RU004404"/>
    </source>
</evidence>
<dbReference type="PROSITE" id="PS50106">
    <property type="entry name" value="PDZ"/>
    <property type="match status" value="1"/>
</dbReference>
<gene>
    <name evidence="9" type="ORF">QWI16_03950</name>
</gene>
<evidence type="ECO:0000256" key="2">
    <source>
        <dbReference type="ARBA" id="ARBA00022670"/>
    </source>
</evidence>
<evidence type="ECO:0000256" key="6">
    <source>
        <dbReference type="SAM" id="MobiDB-lite"/>
    </source>
</evidence>
<dbReference type="InterPro" id="IPR029045">
    <property type="entry name" value="ClpP/crotonase-like_dom_sf"/>
</dbReference>
<dbReference type="SUPFAM" id="SSF50156">
    <property type="entry name" value="PDZ domain-like"/>
    <property type="match status" value="1"/>
</dbReference>
<dbReference type="Gene3D" id="3.30.750.44">
    <property type="match status" value="1"/>
</dbReference>
<dbReference type="SMART" id="SM00245">
    <property type="entry name" value="TSPc"/>
    <property type="match status" value="1"/>
</dbReference>
<dbReference type="Proteomes" id="UP001168380">
    <property type="component" value="Unassembled WGS sequence"/>
</dbReference>
<evidence type="ECO:0000256" key="1">
    <source>
        <dbReference type="ARBA" id="ARBA00009179"/>
    </source>
</evidence>
<dbReference type="InterPro" id="IPR055210">
    <property type="entry name" value="CtpA/B_N"/>
</dbReference>
<dbReference type="PANTHER" id="PTHR32060:SF30">
    <property type="entry name" value="CARBOXY-TERMINAL PROCESSING PROTEASE CTPA"/>
    <property type="match status" value="1"/>
</dbReference>
<dbReference type="InterPro" id="IPR005151">
    <property type="entry name" value="Tail-specific_protease"/>
</dbReference>
<dbReference type="EMBL" id="JAULRT010000035">
    <property type="protein sequence ID" value="MDO3381313.1"/>
    <property type="molecule type" value="Genomic_DNA"/>
</dbReference>
<dbReference type="PANTHER" id="PTHR32060">
    <property type="entry name" value="TAIL-SPECIFIC PROTEASE"/>
    <property type="match status" value="1"/>
</dbReference>
<name>A0ABT8TDW8_9GAMM</name>
<feature type="chain" id="PRO_5047256990" evidence="7">
    <location>
        <begin position="24"/>
        <end position="451"/>
    </location>
</feature>
<dbReference type="CDD" id="cd07560">
    <property type="entry name" value="Peptidase_S41_CPP"/>
    <property type="match status" value="1"/>
</dbReference>
<feature type="domain" description="PDZ" evidence="8">
    <location>
        <begin position="93"/>
        <end position="161"/>
    </location>
</feature>
<keyword evidence="2 5" id="KW-0645">Protease</keyword>
<dbReference type="RefSeq" id="WP_302711446.1">
    <property type="nucleotide sequence ID" value="NZ_JAULRT010000035.1"/>
</dbReference>
<evidence type="ECO:0000256" key="4">
    <source>
        <dbReference type="ARBA" id="ARBA00022825"/>
    </source>
</evidence>
<dbReference type="PROSITE" id="PS51257">
    <property type="entry name" value="PROKAR_LIPOPROTEIN"/>
    <property type="match status" value="1"/>
</dbReference>
<feature type="signal peptide" evidence="7">
    <location>
        <begin position="1"/>
        <end position="23"/>
    </location>
</feature>
<dbReference type="InterPro" id="IPR004447">
    <property type="entry name" value="Peptidase_S41A"/>
</dbReference>
<keyword evidence="10" id="KW-1185">Reference proteome</keyword>
<comment type="similarity">
    <text evidence="1 5">Belongs to the peptidase S41A family.</text>
</comment>
<reference evidence="9" key="1">
    <citation type="submission" date="2023-07" db="EMBL/GenBank/DDBJ databases">
        <title>Gilvimarinus algae sp. nov., isolated from the surface of Kelp.</title>
        <authorList>
            <person name="Sun Y.Y."/>
            <person name="Gong Y."/>
            <person name="Du Z.J."/>
        </authorList>
    </citation>
    <scope>NUCLEOTIDE SEQUENCE</scope>
    <source>
        <strain evidence="9">SDUM040014</strain>
    </source>
</reference>
<evidence type="ECO:0000256" key="7">
    <source>
        <dbReference type="SAM" id="SignalP"/>
    </source>
</evidence>
<dbReference type="Gene3D" id="3.90.226.10">
    <property type="entry name" value="2-enoyl-CoA Hydratase, Chain A, domain 1"/>
    <property type="match status" value="1"/>
</dbReference>
<dbReference type="InterPro" id="IPR036034">
    <property type="entry name" value="PDZ_sf"/>
</dbReference>